<sequence length="93" mass="9771">MAKMTYHGRRCSARDTAMALLRATVLFGAVAVVTALAVQPDTFRTDRAMANGPVGVDPVQTGSIGPVRAMRIEPGRGPAPCLEFPDGSRRGAC</sequence>
<dbReference type="OrthoDB" id="7908757at2"/>
<dbReference type="EMBL" id="LC066375">
    <property type="protein sequence ID" value="BAT27787.1"/>
    <property type="molecule type" value="Genomic_DNA"/>
</dbReference>
<dbReference type="AlphaFoldDB" id="A0A0P0Z169"/>
<name>A0A0P0Z169_9HYPH</name>
<evidence type="ECO:0000313" key="1">
    <source>
        <dbReference type="EMBL" id="BAT27787.1"/>
    </source>
</evidence>
<dbReference type="RefSeq" id="WP_157069918.1">
    <property type="nucleotide sequence ID" value="NZ_BBWR01000003.1"/>
</dbReference>
<protein>
    <submittedName>
        <fullName evidence="1">Uncharacterized protein</fullName>
    </submittedName>
</protein>
<proteinExistence type="predicted"/>
<organism evidence="1">
    <name type="scientific">Aureimonas frigidaquae</name>
    <dbReference type="NCBI Taxonomy" id="424757"/>
    <lineage>
        <taxon>Bacteria</taxon>
        <taxon>Pseudomonadati</taxon>
        <taxon>Pseudomonadota</taxon>
        <taxon>Alphaproteobacteria</taxon>
        <taxon>Hyphomicrobiales</taxon>
        <taxon>Aurantimonadaceae</taxon>
        <taxon>Aureimonas</taxon>
    </lineage>
</organism>
<reference evidence="1" key="1">
    <citation type="journal article" date="2015" name="Proc. Natl. Acad. Sci. U.S.A.">
        <title>Bacterial clade with the ribosomal RNA operon on a small plasmid rather than the chromosome.</title>
        <authorList>
            <person name="Anda M."/>
            <person name="Ohtsubo Y."/>
            <person name="Okubo T."/>
            <person name="Sugawara M."/>
            <person name="Nagata Y."/>
            <person name="Tsuda M."/>
            <person name="Minamisawa K."/>
            <person name="Mitsui H."/>
        </authorList>
    </citation>
    <scope>NUCLEOTIDE SEQUENCE</scope>
    <source>
        <strain evidence="1">JCM 14755</strain>
    </source>
</reference>
<accession>A0A0P0Z169</accession>